<evidence type="ECO:0000313" key="1">
    <source>
        <dbReference type="EMBL" id="MTK20285.1"/>
    </source>
</evidence>
<dbReference type="AlphaFoldDB" id="A0A9X4XCW2"/>
<comment type="caution">
    <text evidence="1">The sequence shown here is derived from an EMBL/GenBank/DDBJ whole genome shotgun (WGS) entry which is preliminary data.</text>
</comment>
<proteinExistence type="predicted"/>
<dbReference type="SUPFAM" id="SSF63825">
    <property type="entry name" value="YWTD domain"/>
    <property type="match status" value="1"/>
</dbReference>
<protein>
    <submittedName>
        <fullName evidence="1">Uncharacterized protein</fullName>
    </submittedName>
</protein>
<name>A0A9X4XCW2_9FIRM</name>
<gene>
    <name evidence="1" type="ORF">GMA92_02375</name>
</gene>
<sequence length="360" mass="41320">MKLYHMIGLTTASLISLGSLAFMTNVKRVELNQDFKIENISGNLSELDGVALKGIIKTDQSNYSKVLLESDTFQMSPTTYDYFYSMDDEKLDNRELYRNAPWAKTFENDDYVITSQFDTSFPYSADVATSRLAVKNKKTNQITTTTVALKEFSSQEGRDSEYITDYNGTYYYILTTYGRMNSNSRILVYTFNPDTLRTTFKFELSSDYSGTATTDGKMLYMTGYPSHSDQLQLLSLDLETEEPKTIDLNLNIYPNQLIVKNNKLYLISDSGIYTYDASISSTEVITPSFTEELNQYDYFWIEQTIAHDNKLYILYIAYKQSHSTQYLSILDTNTNKIKFEGKIAVRSDQGLIDNYTLIAR</sequence>
<dbReference type="Gene3D" id="2.130.10.10">
    <property type="entry name" value="YVTN repeat-like/Quinoprotein amine dehydrogenase"/>
    <property type="match status" value="1"/>
</dbReference>
<reference evidence="1 2" key="1">
    <citation type="journal article" date="2019" name="Nat. Med.">
        <title>A library of human gut bacterial isolates paired with longitudinal multiomics data enables mechanistic microbiome research.</title>
        <authorList>
            <person name="Poyet M."/>
            <person name="Groussin M."/>
            <person name="Gibbons S.M."/>
            <person name="Avila-Pacheco J."/>
            <person name="Jiang X."/>
            <person name="Kearney S.M."/>
            <person name="Perrotta A.R."/>
            <person name="Berdy B."/>
            <person name="Zhao S."/>
            <person name="Lieberman T.D."/>
            <person name="Swanson P.K."/>
            <person name="Smith M."/>
            <person name="Roesemann S."/>
            <person name="Alexander J.E."/>
            <person name="Rich S.A."/>
            <person name="Livny J."/>
            <person name="Vlamakis H."/>
            <person name="Clish C."/>
            <person name="Bullock K."/>
            <person name="Deik A."/>
            <person name="Scott J."/>
            <person name="Pierce K.A."/>
            <person name="Xavier R.J."/>
            <person name="Alm E.J."/>
        </authorList>
    </citation>
    <scope>NUCLEOTIDE SEQUENCE [LARGE SCALE GENOMIC DNA]</scope>
    <source>
        <strain evidence="1 2">BIOML-A198</strain>
    </source>
</reference>
<dbReference type="InterPro" id="IPR015943">
    <property type="entry name" value="WD40/YVTN_repeat-like_dom_sf"/>
</dbReference>
<organism evidence="1 2">
    <name type="scientific">Turicibacter sanguinis</name>
    <dbReference type="NCBI Taxonomy" id="154288"/>
    <lineage>
        <taxon>Bacteria</taxon>
        <taxon>Bacillati</taxon>
        <taxon>Bacillota</taxon>
        <taxon>Erysipelotrichia</taxon>
        <taxon>Erysipelotrichales</taxon>
        <taxon>Turicibacteraceae</taxon>
        <taxon>Turicibacter</taxon>
    </lineage>
</organism>
<accession>A0A9X4XCW2</accession>
<dbReference type="OrthoDB" id="1655970at2"/>
<dbReference type="GeneID" id="60058463"/>
<evidence type="ECO:0000313" key="2">
    <source>
        <dbReference type="Proteomes" id="UP000487649"/>
    </source>
</evidence>
<dbReference type="RefSeq" id="WP_040763802.1">
    <property type="nucleotide sequence ID" value="NZ_CABJBH010000002.1"/>
</dbReference>
<dbReference type="EMBL" id="WMQE01000003">
    <property type="protein sequence ID" value="MTK20285.1"/>
    <property type="molecule type" value="Genomic_DNA"/>
</dbReference>
<dbReference type="Proteomes" id="UP000487649">
    <property type="component" value="Unassembled WGS sequence"/>
</dbReference>